<dbReference type="InterPro" id="IPR003838">
    <property type="entry name" value="ABC3_permease_C"/>
</dbReference>
<feature type="transmembrane region" description="Helical" evidence="7">
    <location>
        <begin position="355"/>
        <end position="375"/>
    </location>
</feature>
<feature type="transmembrane region" description="Helical" evidence="7">
    <location>
        <begin position="15"/>
        <end position="40"/>
    </location>
</feature>
<feature type="transmembrane region" description="Helical" evidence="7">
    <location>
        <begin position="309"/>
        <end position="335"/>
    </location>
</feature>
<dbReference type="PANTHER" id="PTHR30489">
    <property type="entry name" value="LIPOPROTEIN-RELEASING SYSTEM TRANSMEMBRANE PROTEIN LOLE"/>
    <property type="match status" value="1"/>
</dbReference>
<feature type="transmembrane region" description="Helical" evidence="7">
    <location>
        <begin position="653"/>
        <end position="673"/>
    </location>
</feature>
<feature type="domain" description="ABC3 transporter permease C-terminal" evidence="8">
    <location>
        <begin position="271"/>
        <end position="386"/>
    </location>
</feature>
<sequence length="785" mass="84743">MHALDRKLLRDFRRLWAQVLAIALVLACGVAILLTSFGMYRALDETRAAYYQRNRFADVFVEARRAPLALLAEIAAIPGVQAVEGRVTGDVVLDLPGRVEAAVGRVLSLPDHAEPRLNLPLLRSGRLPDTPSEIAVNEPFADANGYRPGDTILANLNGRKRTLTITGTLLSPEFIYTLGPGALMPDNEGFGILWMRRAGAEAAFDMGGAFNDLALKIDASTKAEPVIDALDDLLDPYGGFGAYGRDKQLSNAFIDAEIRQLRSMAMILPPVFFGISAFLVAMVMGRIVTLERAQIGLLKALGYGNGAVCLHYLLLAGLIALVGIATGWVAGTWLARGLAHLYANFFDFPFVIFRIAPWVYGLSAVLALAATTLGATQSALRAARLAPAIAMQPPAPPKFTQSAFDRAMDRANLTQPTVMILRSLVRWPVRSALTALGLALAVASVMTASFMTDALDFVVDSAFYQSNRQHAMLIFQSDAPLSALQDVAHLPGVRQVEGQQIAAAVLRRGHHEKQVAIEARLPGADLSRIVAADGGARDAPPGGILLSERVAGQLDVRPGQTITAELLGGNQGTYTFEVAGIVPQYFGLGAYVDLEGFNRLLRQAPRVSVANITLDGARHDALHAAIKDTPGIAGTVMMTHTRRSFQETIRQNVTIMLTVYITIAVLISVGVGYNSARIQLSERARELASLRILGFSRWQVSYILVGELMLLAVLAQPLGWLLGRVFTGLMVRAFSSDLYNLPLVLKPATFSFASLIVLGATLAAVLVVRRRLDRLDLVAVMKTRE</sequence>
<comment type="subcellular location">
    <subcellularLocation>
        <location evidence="1">Cell membrane</location>
        <topology evidence="1">Multi-pass membrane protein</topology>
    </subcellularLocation>
</comment>
<name>A0A934IAV0_9RHOB</name>
<dbReference type="InterPro" id="IPR051447">
    <property type="entry name" value="Lipoprotein-release_system"/>
</dbReference>
<dbReference type="GO" id="GO:0044874">
    <property type="term" value="P:lipoprotein localization to outer membrane"/>
    <property type="evidence" value="ECO:0007669"/>
    <property type="project" value="TreeGrafter"/>
</dbReference>
<evidence type="ECO:0000256" key="4">
    <source>
        <dbReference type="ARBA" id="ARBA00022692"/>
    </source>
</evidence>
<dbReference type="PANTHER" id="PTHR30489:SF0">
    <property type="entry name" value="LIPOPROTEIN-RELEASING SYSTEM TRANSMEMBRANE PROTEIN LOLE"/>
    <property type="match status" value="1"/>
</dbReference>
<evidence type="ECO:0000256" key="1">
    <source>
        <dbReference type="ARBA" id="ARBA00004651"/>
    </source>
</evidence>
<comment type="caution">
    <text evidence="10">The sequence shown here is derived from an EMBL/GenBank/DDBJ whole genome shotgun (WGS) entry which is preliminary data.</text>
</comment>
<protein>
    <submittedName>
        <fullName evidence="10">ABC transporter permease</fullName>
    </submittedName>
</protein>
<evidence type="ECO:0000313" key="10">
    <source>
        <dbReference type="EMBL" id="MBJ3763688.1"/>
    </source>
</evidence>
<dbReference type="GO" id="GO:0098797">
    <property type="term" value="C:plasma membrane protein complex"/>
    <property type="evidence" value="ECO:0007669"/>
    <property type="project" value="TreeGrafter"/>
</dbReference>
<proteinExistence type="inferred from homology"/>
<feature type="domain" description="ABC3 transporter permease C-terminal" evidence="8">
    <location>
        <begin position="659"/>
        <end position="772"/>
    </location>
</feature>
<evidence type="ECO:0000259" key="8">
    <source>
        <dbReference type="Pfam" id="PF02687"/>
    </source>
</evidence>
<accession>A0A934IAV0</accession>
<dbReference type="Pfam" id="PF12704">
    <property type="entry name" value="MacB_PCD"/>
    <property type="match status" value="1"/>
</dbReference>
<evidence type="ECO:0000256" key="2">
    <source>
        <dbReference type="ARBA" id="ARBA00005236"/>
    </source>
</evidence>
<dbReference type="AlphaFoldDB" id="A0A934IAV0"/>
<keyword evidence="3" id="KW-1003">Cell membrane</keyword>
<gene>
    <name evidence="10" type="ORF">ILP92_13100</name>
</gene>
<evidence type="ECO:0000256" key="5">
    <source>
        <dbReference type="ARBA" id="ARBA00022989"/>
    </source>
</evidence>
<feature type="transmembrane region" description="Helical" evidence="7">
    <location>
        <begin position="743"/>
        <end position="768"/>
    </location>
</feature>
<dbReference type="Proteomes" id="UP000642488">
    <property type="component" value="Unassembled WGS sequence"/>
</dbReference>
<keyword evidence="11" id="KW-1185">Reference proteome</keyword>
<dbReference type="Pfam" id="PF02687">
    <property type="entry name" value="FtsX"/>
    <property type="match status" value="2"/>
</dbReference>
<keyword evidence="5 7" id="KW-1133">Transmembrane helix</keyword>
<evidence type="ECO:0000259" key="9">
    <source>
        <dbReference type="Pfam" id="PF12704"/>
    </source>
</evidence>
<dbReference type="InterPro" id="IPR025857">
    <property type="entry name" value="MacB_PCD"/>
</dbReference>
<feature type="transmembrane region" description="Helical" evidence="7">
    <location>
        <begin position="700"/>
        <end position="723"/>
    </location>
</feature>
<keyword evidence="6 7" id="KW-0472">Membrane</keyword>
<dbReference type="PROSITE" id="PS51257">
    <property type="entry name" value="PROKAR_LIPOPROTEIN"/>
    <property type="match status" value="1"/>
</dbReference>
<evidence type="ECO:0000256" key="6">
    <source>
        <dbReference type="ARBA" id="ARBA00023136"/>
    </source>
</evidence>
<keyword evidence="4 7" id="KW-0812">Transmembrane</keyword>
<organism evidence="10 11">
    <name type="scientific">Palleronia pontilimi</name>
    <dbReference type="NCBI Taxonomy" id="1964209"/>
    <lineage>
        <taxon>Bacteria</taxon>
        <taxon>Pseudomonadati</taxon>
        <taxon>Pseudomonadota</taxon>
        <taxon>Alphaproteobacteria</taxon>
        <taxon>Rhodobacterales</taxon>
        <taxon>Roseobacteraceae</taxon>
        <taxon>Palleronia</taxon>
    </lineage>
</organism>
<feature type="transmembrane region" description="Helical" evidence="7">
    <location>
        <begin position="267"/>
        <end position="288"/>
    </location>
</feature>
<reference evidence="10" key="1">
    <citation type="submission" date="2020-12" db="EMBL/GenBank/DDBJ databases">
        <title>Bacterial taxonomy.</title>
        <authorList>
            <person name="Pan X."/>
        </authorList>
    </citation>
    <scope>NUCLEOTIDE SEQUENCE</scope>
    <source>
        <strain evidence="10">KCTC 52957</strain>
    </source>
</reference>
<evidence type="ECO:0000256" key="7">
    <source>
        <dbReference type="SAM" id="Phobius"/>
    </source>
</evidence>
<evidence type="ECO:0000313" key="11">
    <source>
        <dbReference type="Proteomes" id="UP000642488"/>
    </source>
</evidence>
<feature type="transmembrane region" description="Helical" evidence="7">
    <location>
        <begin position="432"/>
        <end position="451"/>
    </location>
</feature>
<dbReference type="EMBL" id="JAEKPD010000013">
    <property type="protein sequence ID" value="MBJ3763688.1"/>
    <property type="molecule type" value="Genomic_DNA"/>
</dbReference>
<comment type="similarity">
    <text evidence="2">Belongs to the ABC-4 integral membrane protein family. LolC/E subfamily.</text>
</comment>
<feature type="domain" description="MacB-like periplasmic core" evidence="9">
    <location>
        <begin position="431"/>
        <end position="628"/>
    </location>
</feature>
<evidence type="ECO:0000256" key="3">
    <source>
        <dbReference type="ARBA" id="ARBA00022475"/>
    </source>
</evidence>